<sequence length="289" mass="31895">MNLTTRLVKECVLSGQKPRVGKRIACNACEDTTRFITHQVRMGTPAIGTVAGLCANQFDNSGQEAEHVEAKRKTFPLSRGAGRGHAVAYRPFNRKELNLDEAKHVCNMLVIMLGLSDVELGKIVLASPQVISQRLRTTEAWIQSMRLLLNLSIAELKKVVLWAPRVLGLSFDENVKPWLQSLRELLGLSDAELKKLVLRAPALLCLSIEENVKPSLQSLRELLGLSDAELKKVVLRSPTVLGLSFEENVKPSLQSLRELLGLSDAELKKLVLGWSSGRQPCCATASKRT</sequence>
<dbReference type="SUPFAM" id="SSF48371">
    <property type="entry name" value="ARM repeat"/>
    <property type="match status" value="1"/>
</dbReference>
<dbReference type="PANTHER" id="PTHR13068">
    <property type="entry name" value="CGI-12 PROTEIN-RELATED"/>
    <property type="match status" value="1"/>
</dbReference>
<name>A0ABN9VUU8_9DINO</name>
<evidence type="ECO:0000256" key="2">
    <source>
        <dbReference type="ARBA" id="ARBA00022946"/>
    </source>
</evidence>
<keyword evidence="4" id="KW-1185">Reference proteome</keyword>
<proteinExistence type="inferred from homology"/>
<dbReference type="Pfam" id="PF02536">
    <property type="entry name" value="mTERF"/>
    <property type="match status" value="1"/>
</dbReference>
<evidence type="ECO:0000313" key="4">
    <source>
        <dbReference type="Proteomes" id="UP001189429"/>
    </source>
</evidence>
<dbReference type="InterPro" id="IPR016024">
    <property type="entry name" value="ARM-type_fold"/>
</dbReference>
<dbReference type="InterPro" id="IPR038538">
    <property type="entry name" value="MTERF_sf"/>
</dbReference>
<comment type="caution">
    <text evidence="3">The sequence shown here is derived from an EMBL/GenBank/DDBJ whole genome shotgun (WGS) entry which is preliminary data.</text>
</comment>
<organism evidence="3 4">
    <name type="scientific">Prorocentrum cordatum</name>
    <dbReference type="NCBI Taxonomy" id="2364126"/>
    <lineage>
        <taxon>Eukaryota</taxon>
        <taxon>Sar</taxon>
        <taxon>Alveolata</taxon>
        <taxon>Dinophyceae</taxon>
        <taxon>Prorocentrales</taxon>
        <taxon>Prorocentraceae</taxon>
        <taxon>Prorocentrum</taxon>
    </lineage>
</organism>
<accession>A0ABN9VUU8</accession>
<dbReference type="Gene3D" id="1.25.70.10">
    <property type="entry name" value="Transcription termination factor 3, mitochondrial"/>
    <property type="match status" value="1"/>
</dbReference>
<protein>
    <submittedName>
        <fullName evidence="3">Uncharacterized protein</fullName>
    </submittedName>
</protein>
<dbReference type="PANTHER" id="PTHR13068:SF112">
    <property type="entry name" value="TRANSCRIPTION TERMINATION FACTOR 3, MITOCHONDRIAL"/>
    <property type="match status" value="1"/>
</dbReference>
<dbReference type="SMART" id="SM00733">
    <property type="entry name" value="Mterf"/>
    <property type="match status" value="4"/>
</dbReference>
<evidence type="ECO:0000313" key="3">
    <source>
        <dbReference type="EMBL" id="CAK0876856.1"/>
    </source>
</evidence>
<dbReference type="Proteomes" id="UP001189429">
    <property type="component" value="Unassembled WGS sequence"/>
</dbReference>
<keyword evidence="2" id="KW-0809">Transit peptide</keyword>
<dbReference type="InterPro" id="IPR003690">
    <property type="entry name" value="MTERF"/>
</dbReference>
<gene>
    <name evidence="3" type="ORF">PCOR1329_LOCUS61066</name>
</gene>
<evidence type="ECO:0000256" key="1">
    <source>
        <dbReference type="ARBA" id="ARBA00007692"/>
    </source>
</evidence>
<reference evidence="3" key="1">
    <citation type="submission" date="2023-10" db="EMBL/GenBank/DDBJ databases">
        <authorList>
            <person name="Chen Y."/>
            <person name="Shah S."/>
            <person name="Dougan E. K."/>
            <person name="Thang M."/>
            <person name="Chan C."/>
        </authorList>
    </citation>
    <scope>NUCLEOTIDE SEQUENCE [LARGE SCALE GENOMIC DNA]</scope>
</reference>
<comment type="similarity">
    <text evidence="1">Belongs to the mTERF family.</text>
</comment>
<dbReference type="EMBL" id="CAUYUJ010017672">
    <property type="protein sequence ID" value="CAK0876856.1"/>
    <property type="molecule type" value="Genomic_DNA"/>
</dbReference>